<evidence type="ECO:0000256" key="1">
    <source>
        <dbReference type="SAM" id="MobiDB-lite"/>
    </source>
</evidence>
<name>A0A1A9WDW1_9MUSC</name>
<sequence>MRGVTYLLLLSDDENEKNNNNNNNNNKNDNSSNEYTNDDYMKRMLPYRSTEYCTVNRSQASRQAI</sequence>
<protein>
    <submittedName>
        <fullName evidence="2">Uncharacterized protein</fullName>
    </submittedName>
</protein>
<feature type="compositionally biased region" description="Low complexity" evidence="1">
    <location>
        <begin position="18"/>
        <end position="34"/>
    </location>
</feature>
<reference evidence="2" key="2">
    <citation type="submission" date="2020-05" db="UniProtKB">
        <authorList>
            <consortium name="EnsemblMetazoa"/>
        </authorList>
    </citation>
    <scope>IDENTIFICATION</scope>
    <source>
        <strain evidence="2">IAEA</strain>
    </source>
</reference>
<accession>A0A1A9WDW1</accession>
<keyword evidence="3" id="KW-1185">Reference proteome</keyword>
<dbReference type="AlphaFoldDB" id="A0A1A9WDW1"/>
<feature type="region of interest" description="Disordered" evidence="1">
    <location>
        <begin position="11"/>
        <end position="38"/>
    </location>
</feature>
<reference evidence="3" key="1">
    <citation type="submission" date="2014-03" db="EMBL/GenBank/DDBJ databases">
        <authorList>
            <person name="Aksoy S."/>
            <person name="Warren W."/>
            <person name="Wilson R.K."/>
        </authorList>
    </citation>
    <scope>NUCLEOTIDE SEQUENCE [LARGE SCALE GENOMIC DNA]</scope>
    <source>
        <strain evidence="3">IAEA</strain>
    </source>
</reference>
<evidence type="ECO:0000313" key="2">
    <source>
        <dbReference type="EnsemblMetazoa" id="GBRI015967-PA"/>
    </source>
</evidence>
<evidence type="ECO:0000313" key="3">
    <source>
        <dbReference type="Proteomes" id="UP000091820"/>
    </source>
</evidence>
<dbReference type="EnsemblMetazoa" id="GBRI015967-RA">
    <property type="protein sequence ID" value="GBRI015967-PA"/>
    <property type="gene ID" value="GBRI015967"/>
</dbReference>
<proteinExistence type="predicted"/>
<dbReference type="VEuPathDB" id="VectorBase:GBRI015967"/>
<organism evidence="2 3">
    <name type="scientific">Glossina brevipalpis</name>
    <dbReference type="NCBI Taxonomy" id="37001"/>
    <lineage>
        <taxon>Eukaryota</taxon>
        <taxon>Metazoa</taxon>
        <taxon>Ecdysozoa</taxon>
        <taxon>Arthropoda</taxon>
        <taxon>Hexapoda</taxon>
        <taxon>Insecta</taxon>
        <taxon>Pterygota</taxon>
        <taxon>Neoptera</taxon>
        <taxon>Endopterygota</taxon>
        <taxon>Diptera</taxon>
        <taxon>Brachycera</taxon>
        <taxon>Muscomorpha</taxon>
        <taxon>Hippoboscoidea</taxon>
        <taxon>Glossinidae</taxon>
        <taxon>Glossina</taxon>
    </lineage>
</organism>
<dbReference type="Proteomes" id="UP000091820">
    <property type="component" value="Unassembled WGS sequence"/>
</dbReference>